<gene>
    <name evidence="6" type="primary">murF</name>
    <name evidence="6" type="ORF">ACFFHW_15095</name>
</gene>
<dbReference type="SUPFAM" id="SSF53244">
    <property type="entry name" value="MurD-like peptide ligases, peptide-binding domain"/>
    <property type="match status" value="1"/>
</dbReference>
<evidence type="ECO:0000259" key="4">
    <source>
        <dbReference type="Pfam" id="PF02875"/>
    </source>
</evidence>
<accession>A0ABV6G6K1</accession>
<sequence length="1062" mass="118197">MSAISTARAGDPLLTIALPSAECASPSASEANIAHALARLSDPLIPMWRYRHARQDAFSRLMLLSVSDGYERARVATVQLDPDALHAGRWAALLPVVEKALARLAGKFNHPLLWCRLEWPFAVREWQWQPLQDEIQRYKRNYFRSGLAFRGKDTSLLLLGEMELNANACLYPGGRIAHARVNQPRLEGYIRARHGSSRMPSFAEEMPAWSFSTEGVFLEVSEAEVRVHALETRPRQWGRRQMPALTTQASAALIASGTRFLSHQIGPRGRYVYGYFPCFDRRIDSYNVLRHASSTYALLEGYEACREQQLLSAGELSRVEARIRLALEDLRLHFVVHREGAAYVAESDNSIKLGANAVTILALVKFHQVMADGQYDALADALALGITRMQASDGSFVHVIDAADLSVKEKNRIIYYDGEAAFALMRLYGRTRDSRWLDCVVRAFDYFIANGHEKAHDHWLAYCTNELVRYRPERRYFAFAVRNVAGYIDFIHQRITTFPTLLELSMAFHCTLERLKAFPAFSDLLDDFDVAAFYQALHARAYHLMNGFFWPEMAMFFKSPATITGGFFIRHHAFRVRIDDVEHYLSGLIAYQKMLREDGATVVKPLSAGLDARTLAAVTGGTWLSSPSKKWQANGICGWLGSFQPGQVVVARSKTMDKGFLPFAIVKTLVARGAAAVICDDGDPYRDIGVPVLEVRNARSAILAIAARQRHGYAGRVIGVTGSAGKTTTVTMLAHALAYNGEVGRTVGSANLPTGIALNISSMPQQAIYWVVEMAIGSMGRSTELVRPDIAIVTNIDAAHLLYHSSLDEIARKKARIFDGMSPGGLVVLYRDMPYYSYFAEQAARRCLRVVSFGEHTNADLRLLDYTGSRGSVVFDGKVHDLVMEAPGRHMMLNAMSVLAVARYDNLPLGTVIDRLTSFRAVSGRGERRSIIYKGIPINLIDEAYNANPLSMRMALETYDAQPVDPSQKLVIVGDMLELGDAAEKFHIELAPLLESMSVRKVLLCGEHCRVLAQQLNGESASVFYFEDVKALSKSLIRYLKPHDSVLIKASHGVGLHALFSE</sequence>
<dbReference type="SUPFAM" id="SSF48208">
    <property type="entry name" value="Six-hairpin glycosidases"/>
    <property type="match status" value="1"/>
</dbReference>
<keyword evidence="2" id="KW-0547">Nucleotide-binding</keyword>
<keyword evidence="3" id="KW-0067">ATP-binding</keyword>
<evidence type="ECO:0000313" key="6">
    <source>
        <dbReference type="EMBL" id="MFC0269295.1"/>
    </source>
</evidence>
<evidence type="ECO:0000259" key="5">
    <source>
        <dbReference type="Pfam" id="PF08245"/>
    </source>
</evidence>
<dbReference type="InterPro" id="IPR004101">
    <property type="entry name" value="Mur_ligase_C"/>
</dbReference>
<dbReference type="GO" id="GO:0047480">
    <property type="term" value="F:UDP-N-acetylmuramoyl-tripeptide-D-alanyl-D-alanine ligase activity"/>
    <property type="evidence" value="ECO:0007669"/>
    <property type="project" value="UniProtKB-EC"/>
</dbReference>
<dbReference type="InterPro" id="IPR013221">
    <property type="entry name" value="Mur_ligase_cen"/>
</dbReference>
<dbReference type="PANTHER" id="PTHR43024:SF1">
    <property type="entry name" value="UDP-N-ACETYLMURAMOYL-TRIPEPTIDE--D-ALANYL-D-ALANINE LIGASE"/>
    <property type="match status" value="1"/>
</dbReference>
<dbReference type="InterPro" id="IPR036615">
    <property type="entry name" value="Mur_ligase_C_dom_sf"/>
</dbReference>
<dbReference type="InterPro" id="IPR008928">
    <property type="entry name" value="6-hairpin_glycosidase_sf"/>
</dbReference>
<feature type="domain" description="Mur ligase C-terminal" evidence="4">
    <location>
        <begin position="936"/>
        <end position="1051"/>
    </location>
</feature>
<dbReference type="InterPro" id="IPR051046">
    <property type="entry name" value="MurCDEF_CellWall_CoF430Synth"/>
</dbReference>
<keyword evidence="1 6" id="KW-0436">Ligase</keyword>
<dbReference type="Pfam" id="PF08245">
    <property type="entry name" value="Mur_ligase_M"/>
    <property type="match status" value="1"/>
</dbReference>
<feature type="domain" description="Mur ligase central" evidence="5">
    <location>
        <begin position="720"/>
        <end position="902"/>
    </location>
</feature>
<reference evidence="6 7" key="1">
    <citation type="submission" date="2024-09" db="EMBL/GenBank/DDBJ databases">
        <authorList>
            <person name="Sun Q."/>
            <person name="Mori K."/>
        </authorList>
    </citation>
    <scope>NUCLEOTIDE SEQUENCE [LARGE SCALE GENOMIC DNA]</scope>
    <source>
        <strain evidence="6 7">CCM 7415</strain>
    </source>
</reference>
<dbReference type="EC" id="6.3.2.10" evidence="6"/>
<dbReference type="Gene3D" id="3.40.1190.10">
    <property type="entry name" value="Mur-like, catalytic domain"/>
    <property type="match status" value="1"/>
</dbReference>
<dbReference type="Proteomes" id="UP001589814">
    <property type="component" value="Unassembled WGS sequence"/>
</dbReference>
<dbReference type="PANTHER" id="PTHR43024">
    <property type="entry name" value="UDP-N-ACETYLMURAMOYL-TRIPEPTIDE--D-ALANYL-D-ALANINE LIGASE"/>
    <property type="match status" value="1"/>
</dbReference>
<evidence type="ECO:0000256" key="3">
    <source>
        <dbReference type="ARBA" id="ARBA00022840"/>
    </source>
</evidence>
<dbReference type="Gene3D" id="3.90.190.20">
    <property type="entry name" value="Mur ligase, C-terminal domain"/>
    <property type="match status" value="1"/>
</dbReference>
<name>A0ABV6G6K1_9GAMM</name>
<evidence type="ECO:0000256" key="2">
    <source>
        <dbReference type="ARBA" id="ARBA00022741"/>
    </source>
</evidence>
<dbReference type="Pfam" id="PF02875">
    <property type="entry name" value="Mur_ligase_C"/>
    <property type="match status" value="1"/>
</dbReference>
<comment type="caution">
    <text evidence="6">The sequence shown here is derived from an EMBL/GenBank/DDBJ whole genome shotgun (WGS) entry which is preliminary data.</text>
</comment>
<evidence type="ECO:0000256" key="1">
    <source>
        <dbReference type="ARBA" id="ARBA00022598"/>
    </source>
</evidence>
<proteinExistence type="predicted"/>
<dbReference type="SUPFAM" id="SSF53623">
    <property type="entry name" value="MurD-like peptide ligases, catalytic domain"/>
    <property type="match status" value="1"/>
</dbReference>
<evidence type="ECO:0000313" key="7">
    <source>
        <dbReference type="Proteomes" id="UP001589814"/>
    </source>
</evidence>
<dbReference type="InterPro" id="IPR036565">
    <property type="entry name" value="Mur-like_cat_sf"/>
</dbReference>
<dbReference type="RefSeq" id="WP_019951564.1">
    <property type="nucleotide sequence ID" value="NZ_JBHLVX010000056.1"/>
</dbReference>
<keyword evidence="7" id="KW-1185">Reference proteome</keyword>
<protein>
    <submittedName>
        <fullName evidence="6">UDP-N-acetylmuramoyl-tripeptide--D-alanyl-D-alanine ligase</fullName>
        <ecNumber evidence="6">6.3.2.10</ecNumber>
    </submittedName>
</protein>
<organism evidence="6 7">
    <name type="scientific">Kushneria aurantia</name>
    <dbReference type="NCBI Taxonomy" id="504092"/>
    <lineage>
        <taxon>Bacteria</taxon>
        <taxon>Pseudomonadati</taxon>
        <taxon>Pseudomonadota</taxon>
        <taxon>Gammaproteobacteria</taxon>
        <taxon>Oceanospirillales</taxon>
        <taxon>Halomonadaceae</taxon>
        <taxon>Kushneria</taxon>
    </lineage>
</organism>
<dbReference type="EMBL" id="JBHLVX010000056">
    <property type="protein sequence ID" value="MFC0269295.1"/>
    <property type="molecule type" value="Genomic_DNA"/>
</dbReference>